<comment type="subunit">
    <text evidence="10">Monomer.</text>
</comment>
<dbReference type="PANTHER" id="PTHR11088:SF60">
    <property type="entry name" value="TRNA DIMETHYLALLYLTRANSFERASE"/>
    <property type="match status" value="1"/>
</dbReference>
<keyword evidence="6 10" id="KW-0547">Nucleotide-binding</keyword>
<name>A0ABN4HUD1_9COXI</name>
<dbReference type="InterPro" id="IPR027417">
    <property type="entry name" value="P-loop_NTPase"/>
</dbReference>
<dbReference type="InterPro" id="IPR039657">
    <property type="entry name" value="Dimethylallyltransferase"/>
</dbReference>
<dbReference type="Pfam" id="PF01715">
    <property type="entry name" value="IPPT"/>
    <property type="match status" value="1"/>
</dbReference>
<keyword evidence="8 10" id="KW-0460">Magnesium</keyword>
<comment type="caution">
    <text evidence="10">Lacks conserved residue(s) required for the propagation of feature annotation.</text>
</comment>
<keyword evidence="5 10" id="KW-0819">tRNA processing</keyword>
<feature type="site" description="Interaction with substrate tRNA" evidence="10">
    <location>
        <position position="123"/>
    </location>
</feature>
<organism evidence="14 15">
    <name type="scientific">Candidatus Coxiella mudrowiae</name>
    <dbReference type="NCBI Taxonomy" id="2054173"/>
    <lineage>
        <taxon>Bacteria</taxon>
        <taxon>Pseudomonadati</taxon>
        <taxon>Pseudomonadota</taxon>
        <taxon>Gammaproteobacteria</taxon>
        <taxon>Legionellales</taxon>
        <taxon>Coxiellaceae</taxon>
        <taxon>Coxiella</taxon>
    </lineage>
</organism>
<dbReference type="Proteomes" id="UP000063965">
    <property type="component" value="Chromosome"/>
</dbReference>
<evidence type="ECO:0000256" key="4">
    <source>
        <dbReference type="ARBA" id="ARBA00022679"/>
    </source>
</evidence>
<evidence type="ECO:0000256" key="2">
    <source>
        <dbReference type="ARBA" id="ARBA00003213"/>
    </source>
</evidence>
<evidence type="ECO:0000256" key="6">
    <source>
        <dbReference type="ARBA" id="ARBA00022741"/>
    </source>
</evidence>
<evidence type="ECO:0000256" key="9">
    <source>
        <dbReference type="ARBA" id="ARBA00049563"/>
    </source>
</evidence>
<gene>
    <name evidence="10 14" type="primary">miaA</name>
    <name evidence="14" type="ORF">CleRT_08840</name>
</gene>
<dbReference type="SUPFAM" id="SSF52540">
    <property type="entry name" value="P-loop containing nucleoside triphosphate hydrolases"/>
    <property type="match status" value="2"/>
</dbReference>
<keyword evidence="7 10" id="KW-0067">ATP-binding</keyword>
<evidence type="ECO:0000313" key="14">
    <source>
        <dbReference type="EMBL" id="AKQ33643.1"/>
    </source>
</evidence>
<comment type="catalytic activity">
    <reaction evidence="9 10 11">
        <text>adenosine(37) in tRNA + dimethylallyl diphosphate = N(6)-dimethylallyladenosine(37) in tRNA + diphosphate</text>
        <dbReference type="Rhea" id="RHEA:26482"/>
        <dbReference type="Rhea" id="RHEA-COMP:10162"/>
        <dbReference type="Rhea" id="RHEA-COMP:10375"/>
        <dbReference type="ChEBI" id="CHEBI:33019"/>
        <dbReference type="ChEBI" id="CHEBI:57623"/>
        <dbReference type="ChEBI" id="CHEBI:74411"/>
        <dbReference type="ChEBI" id="CHEBI:74415"/>
        <dbReference type="EC" id="2.5.1.75"/>
    </reaction>
</comment>
<evidence type="ECO:0000256" key="3">
    <source>
        <dbReference type="ARBA" id="ARBA00005842"/>
    </source>
</evidence>
<keyword evidence="15" id="KW-1185">Reference proteome</keyword>
<evidence type="ECO:0000256" key="7">
    <source>
        <dbReference type="ARBA" id="ARBA00022840"/>
    </source>
</evidence>
<dbReference type="EMBL" id="CP011126">
    <property type="protein sequence ID" value="AKQ33643.1"/>
    <property type="molecule type" value="Genomic_DNA"/>
</dbReference>
<accession>A0ABN4HUD1</accession>
<keyword evidence="4 10" id="KW-0808">Transferase</keyword>
<evidence type="ECO:0000256" key="10">
    <source>
        <dbReference type="HAMAP-Rule" id="MF_00185"/>
    </source>
</evidence>
<sequence length="308" mass="35645">MEKHVVCLMGPTASGKTQLAITLTQLLPFEIISVDSAMAYRGLDIGTAKPTLQELKSTPHHLIDICEPEVPYSAGQFYKDALKEIELIHAKNRIPLLVGGAMLYFHALEHGFSDLPIAQPMIRKKIKKEAEEKGWLALYEKLKKIDPKSALQINQNDAQRIQRALEVYETTGQPLSNYQNLKRLGALPYQFINIIVSPTNREDLHQRIEKRFDQMLQEDFLEEVKQLYQRNLNPTLPALRTVGYRQAWQYLEGDSDYETMRYKAIVATRQLAKRQLTWLRQWPYAKWFDSNRENLIEGIVDYLKDTGL</sequence>
<evidence type="ECO:0000256" key="8">
    <source>
        <dbReference type="ARBA" id="ARBA00022842"/>
    </source>
</evidence>
<evidence type="ECO:0000256" key="12">
    <source>
        <dbReference type="RuleBase" id="RU003784"/>
    </source>
</evidence>
<protein>
    <recommendedName>
        <fullName evidence="10">tRNA dimethylallyltransferase</fullName>
        <ecNumber evidence="10">2.5.1.75</ecNumber>
    </recommendedName>
    <alternativeName>
        <fullName evidence="10">Dimethylallyl diphosphate:tRNA dimethylallyltransferase</fullName>
        <shortName evidence="10">DMAPP:tRNA dimethylallyltransferase</shortName>
        <shortName evidence="10">DMATase</shortName>
    </alternativeName>
    <alternativeName>
        <fullName evidence="10">Isopentenyl-diphosphate:tRNA isopentenyltransferase</fullName>
        <shortName evidence="10">IPP transferase</shortName>
        <shortName evidence="10">IPPT</shortName>
        <shortName evidence="10">IPTase</shortName>
    </alternativeName>
</protein>
<feature type="region of interest" description="Interaction with substrate tRNA" evidence="10">
    <location>
        <begin position="159"/>
        <end position="163"/>
    </location>
</feature>
<dbReference type="PANTHER" id="PTHR11088">
    <property type="entry name" value="TRNA DIMETHYLALLYLTRANSFERASE"/>
    <property type="match status" value="1"/>
</dbReference>
<feature type="region of interest" description="Interaction with substrate tRNA" evidence="10">
    <location>
        <begin position="35"/>
        <end position="38"/>
    </location>
</feature>
<comment type="cofactor">
    <cofactor evidence="1 10">
        <name>Mg(2+)</name>
        <dbReference type="ChEBI" id="CHEBI:18420"/>
    </cofactor>
</comment>
<dbReference type="Gene3D" id="1.10.20.140">
    <property type="match status" value="1"/>
</dbReference>
<reference evidence="14 15" key="1">
    <citation type="journal article" date="2015" name="Genome Biol. Evol.">
        <title>Distinctive Genome Reduction Rates Revealed by Genomic Analyses of Two Coxiella-Like Endosymbionts in Ticks.</title>
        <authorList>
            <person name="Gottlieb Y."/>
            <person name="Lalzar I."/>
            <person name="Klasson L."/>
        </authorList>
    </citation>
    <scope>NUCLEOTIDE SEQUENCE [LARGE SCALE GENOMIC DNA]</scope>
    <source>
        <strain evidence="14 15">CRt</strain>
    </source>
</reference>
<evidence type="ECO:0000313" key="15">
    <source>
        <dbReference type="Proteomes" id="UP000063965"/>
    </source>
</evidence>
<dbReference type="EC" id="2.5.1.75" evidence="10"/>
<evidence type="ECO:0000256" key="11">
    <source>
        <dbReference type="RuleBase" id="RU003783"/>
    </source>
</evidence>
<evidence type="ECO:0000256" key="5">
    <source>
        <dbReference type="ARBA" id="ARBA00022694"/>
    </source>
</evidence>
<comment type="function">
    <text evidence="2 10 12">Catalyzes the transfer of a dimethylallyl group onto the adenine at position 37 in tRNAs that read codons beginning with uridine, leading to the formation of N6-(dimethylallyl)adenosine (i(6)A).</text>
</comment>
<feature type="binding site" evidence="10">
    <location>
        <begin position="12"/>
        <end position="17"/>
    </location>
    <ligand>
        <name>substrate</name>
    </ligand>
</feature>
<comment type="similarity">
    <text evidence="3 10 13">Belongs to the IPP transferase family.</text>
</comment>
<dbReference type="InterPro" id="IPR018022">
    <property type="entry name" value="IPT"/>
</dbReference>
<dbReference type="HAMAP" id="MF_00185">
    <property type="entry name" value="IPP_trans"/>
    <property type="match status" value="1"/>
</dbReference>
<evidence type="ECO:0000256" key="1">
    <source>
        <dbReference type="ARBA" id="ARBA00001946"/>
    </source>
</evidence>
<dbReference type="Gene3D" id="3.40.50.300">
    <property type="entry name" value="P-loop containing nucleotide triphosphate hydrolases"/>
    <property type="match status" value="1"/>
</dbReference>
<feature type="binding site" evidence="10">
    <location>
        <begin position="10"/>
        <end position="17"/>
    </location>
    <ligand>
        <name>ATP</name>
        <dbReference type="ChEBI" id="CHEBI:30616"/>
    </ligand>
</feature>
<proteinExistence type="inferred from homology"/>
<evidence type="ECO:0000256" key="13">
    <source>
        <dbReference type="RuleBase" id="RU003785"/>
    </source>
</evidence>
<dbReference type="NCBIfam" id="TIGR00174">
    <property type="entry name" value="miaA"/>
    <property type="match status" value="1"/>
</dbReference>